<dbReference type="InterPro" id="IPR002347">
    <property type="entry name" value="SDR_fam"/>
</dbReference>
<comment type="similarity">
    <text evidence="1 20">Belongs to the short-chain dehydrogenases/reductases (SDR) family.</text>
</comment>
<name>A0A0N4TSA5_BRUPA</name>
<accession>A0A0N4TSA5</accession>
<evidence type="ECO:0000256" key="14">
    <source>
        <dbReference type="ARBA" id="ARBA00052417"/>
    </source>
</evidence>
<evidence type="ECO:0000256" key="7">
    <source>
        <dbReference type="ARBA" id="ARBA00050365"/>
    </source>
</evidence>
<dbReference type="EC" id="1.1.1.53" evidence="3"/>
<dbReference type="InterPro" id="IPR036291">
    <property type="entry name" value="NAD(P)-bd_dom_sf"/>
</dbReference>
<comment type="catalytic activity">
    <reaction evidence="8">
        <text>17beta-hydroxy-5alpha-androstan-3-one + NAD(+) = 5alpha-androstan-3,17-dione + NADH + H(+)</text>
        <dbReference type="Rhea" id="RHEA:41992"/>
        <dbReference type="ChEBI" id="CHEBI:15378"/>
        <dbReference type="ChEBI" id="CHEBI:15994"/>
        <dbReference type="ChEBI" id="CHEBI:16330"/>
        <dbReference type="ChEBI" id="CHEBI:57540"/>
        <dbReference type="ChEBI" id="CHEBI:57945"/>
    </reaction>
    <physiologicalReaction direction="left-to-right" evidence="8">
        <dbReference type="Rhea" id="RHEA:41993"/>
    </physiologicalReaction>
</comment>
<dbReference type="GO" id="GO:0004303">
    <property type="term" value="F:estradiol 17-beta-dehydrogenase [NAD(P)+] activity"/>
    <property type="evidence" value="ECO:0007669"/>
    <property type="project" value="UniProtKB-EC"/>
</dbReference>
<dbReference type="CDD" id="cd05371">
    <property type="entry name" value="HSD10-like_SDR_c"/>
    <property type="match status" value="1"/>
</dbReference>
<evidence type="ECO:0000313" key="22">
    <source>
        <dbReference type="Proteomes" id="UP000278627"/>
    </source>
</evidence>
<evidence type="ECO:0000256" key="4">
    <source>
        <dbReference type="ARBA" id="ARBA00024072"/>
    </source>
</evidence>
<evidence type="ECO:0000256" key="17">
    <source>
        <dbReference type="ARBA" id="ARBA00079624"/>
    </source>
</evidence>
<evidence type="ECO:0000256" key="20">
    <source>
        <dbReference type="RuleBase" id="RU000363"/>
    </source>
</evidence>
<evidence type="ECO:0000256" key="16">
    <source>
        <dbReference type="ARBA" id="ARBA00072938"/>
    </source>
</evidence>
<dbReference type="GO" id="GO:0047044">
    <property type="term" value="F:androstan-3-alpha,17-beta-diol dehydrogenase (NAD+) activity"/>
    <property type="evidence" value="ECO:0007669"/>
    <property type="project" value="UniProtKB-EC"/>
</dbReference>
<evidence type="ECO:0000256" key="3">
    <source>
        <dbReference type="ARBA" id="ARBA00024071"/>
    </source>
</evidence>
<evidence type="ECO:0000256" key="6">
    <source>
        <dbReference type="ARBA" id="ARBA00050141"/>
    </source>
</evidence>
<evidence type="ECO:0000313" key="23">
    <source>
        <dbReference type="WBParaSite" id="BPAG_0001157101-mRNA-1"/>
    </source>
</evidence>
<dbReference type="Proteomes" id="UP000278627">
    <property type="component" value="Unassembled WGS sequence"/>
</dbReference>
<comment type="catalytic activity">
    <reaction evidence="13">
        <text>5alpha-pregnan-20beta-ol-3-one + NAD(+) = 5alpha-pregnane-3,20-dione + NADH + H(+)</text>
        <dbReference type="Rhea" id="RHEA:42008"/>
        <dbReference type="ChEBI" id="CHEBI:15378"/>
        <dbReference type="ChEBI" id="CHEBI:28952"/>
        <dbReference type="ChEBI" id="CHEBI:57540"/>
        <dbReference type="ChEBI" id="CHEBI:57945"/>
        <dbReference type="ChEBI" id="CHEBI:78594"/>
    </reaction>
    <physiologicalReaction direction="left-to-right" evidence="13">
        <dbReference type="Rhea" id="RHEA:42009"/>
    </physiologicalReaction>
</comment>
<dbReference type="PANTHER" id="PTHR43658:SF8">
    <property type="entry name" value="17-BETA-HYDROXYSTEROID DEHYDROGENASE 14-RELATED"/>
    <property type="match status" value="1"/>
</dbReference>
<organism evidence="23">
    <name type="scientific">Brugia pahangi</name>
    <name type="common">Filarial nematode worm</name>
    <dbReference type="NCBI Taxonomy" id="6280"/>
    <lineage>
        <taxon>Eukaryota</taxon>
        <taxon>Metazoa</taxon>
        <taxon>Ecdysozoa</taxon>
        <taxon>Nematoda</taxon>
        <taxon>Chromadorea</taxon>
        <taxon>Rhabditida</taxon>
        <taxon>Spirurina</taxon>
        <taxon>Spiruromorpha</taxon>
        <taxon>Filarioidea</taxon>
        <taxon>Onchocercidae</taxon>
        <taxon>Brugia</taxon>
    </lineage>
</organism>
<sequence>MSSGAVNSATISLAKDYASDGIRFVTIAPGIFRTPLVISHMNELNVEIYEKMVQLPARLGMPEEFAALVLHIIHNTYLNGGIVALVTGAASGLGAGTARHLLEHGAKVVIMDLPESKGETMAKEMGQNCLFTAADVRSSDDVSSAFHTLINKFGHLDAVVNCAGVSYPFKLYNLQKKKACDKELIRKTFDVNVFGTFNVIQQALEAFALKSRDNLGFRGVIINTASIAAYDGQVGQSVYAASKGAIVSATLAFARDYAEDGIRFMTIAPGLFDTSLMSGLPEKVRTFLADMIPLPNRLGSPEEFGALVRHIIENRYLNGEVIRLDGGLRMPP</sequence>
<keyword evidence="22" id="KW-1185">Reference proteome</keyword>
<keyword evidence="2" id="KW-0560">Oxidoreductase</keyword>
<comment type="catalytic activity">
    <reaction evidence="11">
        <text>3beta,7beta-dihydroxy-5beta-cholan-24-oate + NAD(+) = 3beta-hydroxy-7-oxo-5beta-cholan-24-oate + NADH + H(+)</text>
        <dbReference type="Rhea" id="RHEA:42024"/>
        <dbReference type="ChEBI" id="CHEBI:15378"/>
        <dbReference type="ChEBI" id="CHEBI:57540"/>
        <dbReference type="ChEBI" id="CHEBI:57945"/>
        <dbReference type="ChEBI" id="CHEBI:78602"/>
        <dbReference type="ChEBI" id="CHEBI:78603"/>
    </reaction>
    <physiologicalReaction direction="left-to-right" evidence="11">
        <dbReference type="Rhea" id="RHEA:42025"/>
    </physiologicalReaction>
</comment>
<gene>
    <name evidence="21" type="ORF">BPAG_LOCUS11533</name>
</gene>
<comment type="catalytic activity">
    <reaction evidence="9">
        <text>cortisol + NAD(+) = 11beta,17alpha-dihydroxypregn-4-ene-3,20,21-trione + NADH + H(+)</text>
        <dbReference type="Rhea" id="RHEA:42012"/>
        <dbReference type="ChEBI" id="CHEBI:15378"/>
        <dbReference type="ChEBI" id="CHEBI:17650"/>
        <dbReference type="ChEBI" id="CHEBI:57540"/>
        <dbReference type="ChEBI" id="CHEBI:57945"/>
        <dbReference type="ChEBI" id="CHEBI:78595"/>
    </reaction>
    <physiologicalReaction direction="left-to-right" evidence="9">
        <dbReference type="Rhea" id="RHEA:42013"/>
    </physiologicalReaction>
</comment>
<dbReference type="GO" id="GO:0008209">
    <property type="term" value="P:androgen metabolic process"/>
    <property type="evidence" value="ECO:0007669"/>
    <property type="project" value="TreeGrafter"/>
</dbReference>
<dbReference type="STRING" id="6280.A0A0N4TSA5"/>
<reference evidence="21 22" key="2">
    <citation type="submission" date="2018-11" db="EMBL/GenBank/DDBJ databases">
        <authorList>
            <consortium name="Pathogen Informatics"/>
        </authorList>
    </citation>
    <scope>NUCLEOTIDE SEQUENCE [LARGE SCALE GENOMIC DNA]</scope>
</reference>
<dbReference type="WBParaSite" id="BPAG_0001157101-mRNA-1">
    <property type="protein sequence ID" value="BPAG_0001157101-mRNA-1"/>
    <property type="gene ID" value="BPAG_0001157101"/>
</dbReference>
<dbReference type="Pfam" id="PF00106">
    <property type="entry name" value="adh_short"/>
    <property type="match status" value="1"/>
</dbReference>
<comment type="catalytic activity">
    <reaction evidence="15">
        <text>11-dehydrocorticosterone + NAD(+) = pregn-4-ene-3,11,20,21-tetraone + NADH + H(+)</text>
        <dbReference type="Rhea" id="RHEA:42020"/>
        <dbReference type="ChEBI" id="CHEBI:15378"/>
        <dbReference type="ChEBI" id="CHEBI:57540"/>
        <dbReference type="ChEBI" id="CHEBI:57945"/>
        <dbReference type="ChEBI" id="CHEBI:78600"/>
        <dbReference type="ChEBI" id="CHEBI:78601"/>
    </reaction>
    <physiologicalReaction direction="left-to-right" evidence="15">
        <dbReference type="Rhea" id="RHEA:42021"/>
    </physiologicalReaction>
</comment>
<evidence type="ECO:0000256" key="1">
    <source>
        <dbReference type="ARBA" id="ARBA00006484"/>
    </source>
</evidence>
<evidence type="ECO:0000256" key="8">
    <source>
        <dbReference type="ARBA" id="ARBA00050435"/>
    </source>
</evidence>
<evidence type="ECO:0000256" key="5">
    <source>
        <dbReference type="ARBA" id="ARBA00049381"/>
    </source>
</evidence>
<dbReference type="EMBL" id="UZAD01013235">
    <property type="protein sequence ID" value="VDN92719.1"/>
    <property type="molecule type" value="Genomic_DNA"/>
</dbReference>
<dbReference type="PRINTS" id="PR00080">
    <property type="entry name" value="SDRFAMILY"/>
</dbReference>
<dbReference type="GO" id="GO:0006631">
    <property type="term" value="P:fatty acid metabolic process"/>
    <property type="evidence" value="ECO:0007669"/>
    <property type="project" value="TreeGrafter"/>
</dbReference>
<evidence type="ECO:0000256" key="13">
    <source>
        <dbReference type="ARBA" id="ARBA00052095"/>
    </source>
</evidence>
<evidence type="ECO:0000256" key="12">
    <source>
        <dbReference type="ARBA" id="ARBA00051831"/>
    </source>
</evidence>
<dbReference type="PRINTS" id="PR00081">
    <property type="entry name" value="GDHRDH"/>
</dbReference>
<evidence type="ECO:0000256" key="10">
    <source>
        <dbReference type="ARBA" id="ARBA00051004"/>
    </source>
</evidence>
<dbReference type="PANTHER" id="PTHR43658">
    <property type="entry name" value="SHORT-CHAIN DEHYDROGENASE/REDUCTASE"/>
    <property type="match status" value="1"/>
</dbReference>
<dbReference type="Gene3D" id="3.40.50.720">
    <property type="entry name" value="NAD(P)-binding Rossmann-like Domain"/>
    <property type="match status" value="2"/>
</dbReference>
<dbReference type="GO" id="GO:0005739">
    <property type="term" value="C:mitochondrion"/>
    <property type="evidence" value="ECO:0007669"/>
    <property type="project" value="TreeGrafter"/>
</dbReference>
<evidence type="ECO:0000256" key="11">
    <source>
        <dbReference type="ARBA" id="ARBA00051637"/>
    </source>
</evidence>
<dbReference type="GO" id="GO:0003857">
    <property type="term" value="F:(3S)-3-hydroxyacyl-CoA dehydrogenase (NAD+) activity"/>
    <property type="evidence" value="ECO:0007669"/>
    <property type="project" value="UniProtKB-EC"/>
</dbReference>
<protein>
    <recommendedName>
        <fullName evidence="16">3-hydroxyacyl-CoA dehydrogenase type-2</fullName>
        <ecNumber evidence="3">1.1.1.53</ecNumber>
        <ecNumber evidence="4">1.1.1.62</ecNumber>
    </recommendedName>
    <alternativeName>
        <fullName evidence="18">3-hydroxyacyl-CoA dehydrogenase type II</fullName>
    </alternativeName>
    <alternativeName>
        <fullName evidence="19">Mitochondrial ribonuclease P protein 2</fullName>
    </alternativeName>
    <alternativeName>
        <fullName evidence="17">Type II HADH</fullName>
    </alternativeName>
</protein>
<proteinExistence type="inferred from homology"/>
<evidence type="ECO:0000313" key="21">
    <source>
        <dbReference type="EMBL" id="VDN92719.1"/>
    </source>
</evidence>
<evidence type="ECO:0000256" key="2">
    <source>
        <dbReference type="ARBA" id="ARBA00023002"/>
    </source>
</evidence>
<evidence type="ECO:0000256" key="15">
    <source>
        <dbReference type="ARBA" id="ARBA00052668"/>
    </source>
</evidence>
<dbReference type="EC" id="1.1.1.62" evidence="4"/>
<dbReference type="FunFam" id="3.40.50.720:FF:000215">
    <property type="entry name" value="3-hydroxyacyl-CoA dehydrogenase type-2"/>
    <property type="match status" value="1"/>
</dbReference>
<evidence type="ECO:0000256" key="18">
    <source>
        <dbReference type="ARBA" id="ARBA00082293"/>
    </source>
</evidence>
<dbReference type="SUPFAM" id="SSF51735">
    <property type="entry name" value="NAD(P)-binding Rossmann-fold domains"/>
    <property type="match status" value="2"/>
</dbReference>
<comment type="catalytic activity">
    <reaction evidence="12">
        <text>ursodeoxycholate + NAD(+) = 7-oxolithocholate + NADH + H(+)</text>
        <dbReference type="Rhea" id="RHEA:42028"/>
        <dbReference type="ChEBI" id="CHEBI:15378"/>
        <dbReference type="ChEBI" id="CHEBI:57540"/>
        <dbReference type="ChEBI" id="CHEBI:57945"/>
        <dbReference type="ChEBI" id="CHEBI:78604"/>
        <dbReference type="ChEBI" id="CHEBI:78605"/>
    </reaction>
    <physiologicalReaction direction="left-to-right" evidence="12">
        <dbReference type="Rhea" id="RHEA:42029"/>
    </physiologicalReaction>
</comment>
<comment type="catalytic activity">
    <reaction evidence="10">
        <text>(3S)-3-hydroxybutanoyl-CoA + NAD(+) = acetoacetyl-CoA + NADH + H(+)</text>
        <dbReference type="Rhea" id="RHEA:30799"/>
        <dbReference type="ChEBI" id="CHEBI:15378"/>
        <dbReference type="ChEBI" id="CHEBI:57286"/>
        <dbReference type="ChEBI" id="CHEBI:57316"/>
        <dbReference type="ChEBI" id="CHEBI:57540"/>
        <dbReference type="ChEBI" id="CHEBI:57945"/>
    </reaction>
    <physiologicalReaction direction="left-to-right" evidence="10">
        <dbReference type="Rhea" id="RHEA:30800"/>
    </physiologicalReaction>
    <physiologicalReaction direction="right-to-left" evidence="10">
        <dbReference type="Rhea" id="RHEA:30801"/>
    </physiologicalReaction>
</comment>
<evidence type="ECO:0000256" key="9">
    <source>
        <dbReference type="ARBA" id="ARBA00050927"/>
    </source>
</evidence>
<comment type="catalytic activity">
    <reaction evidence="7">
        <text>5alpha-androstane-3alpha,17beta-diol + NAD(+) = 17beta-hydroxy-5alpha-androstan-3-one + NADH + H(+)</text>
        <dbReference type="Rhea" id="RHEA:42004"/>
        <dbReference type="ChEBI" id="CHEBI:15378"/>
        <dbReference type="ChEBI" id="CHEBI:16330"/>
        <dbReference type="ChEBI" id="CHEBI:36713"/>
        <dbReference type="ChEBI" id="CHEBI:57540"/>
        <dbReference type="ChEBI" id="CHEBI:57945"/>
        <dbReference type="EC" id="1.1.1.53"/>
    </reaction>
    <physiologicalReaction direction="right-to-left" evidence="7">
        <dbReference type="Rhea" id="RHEA:42006"/>
    </physiologicalReaction>
</comment>
<reference evidence="23" key="1">
    <citation type="submission" date="2017-02" db="UniProtKB">
        <authorList>
            <consortium name="WormBaseParasite"/>
        </authorList>
    </citation>
    <scope>IDENTIFICATION</scope>
</reference>
<comment type="catalytic activity">
    <reaction evidence="6">
        <text>a (3S)-3-hydroxyacyl-CoA + NAD(+) = a 3-oxoacyl-CoA + NADH + H(+)</text>
        <dbReference type="Rhea" id="RHEA:22432"/>
        <dbReference type="ChEBI" id="CHEBI:15378"/>
        <dbReference type="ChEBI" id="CHEBI:57318"/>
        <dbReference type="ChEBI" id="CHEBI:57540"/>
        <dbReference type="ChEBI" id="CHEBI:57945"/>
        <dbReference type="ChEBI" id="CHEBI:90726"/>
        <dbReference type="EC" id="1.1.1.35"/>
    </reaction>
    <physiologicalReaction direction="left-to-right" evidence="6">
        <dbReference type="Rhea" id="RHEA:22433"/>
    </physiologicalReaction>
    <physiologicalReaction direction="right-to-left" evidence="6">
        <dbReference type="Rhea" id="RHEA:22434"/>
    </physiologicalReaction>
</comment>
<dbReference type="AlphaFoldDB" id="A0A0N4TSA5"/>
<dbReference type="GO" id="GO:0008210">
    <property type="term" value="P:estrogen metabolic process"/>
    <property type="evidence" value="ECO:0007669"/>
    <property type="project" value="TreeGrafter"/>
</dbReference>
<comment type="catalytic activity">
    <reaction evidence="14">
        <text>cortisone + NAD(+) = 17alpha-hydroxypregn-4-en-3,11,20-trione-21-al + NADH + H(+)</text>
        <dbReference type="Rhea" id="RHEA:42016"/>
        <dbReference type="ChEBI" id="CHEBI:15378"/>
        <dbReference type="ChEBI" id="CHEBI:16962"/>
        <dbReference type="ChEBI" id="CHEBI:57540"/>
        <dbReference type="ChEBI" id="CHEBI:57945"/>
        <dbReference type="ChEBI" id="CHEBI:78596"/>
    </reaction>
    <physiologicalReaction direction="left-to-right" evidence="14">
        <dbReference type="Rhea" id="RHEA:42017"/>
    </physiologicalReaction>
</comment>
<comment type="catalytic activity">
    <reaction evidence="5">
        <text>17beta-estradiol + NAD(+) = estrone + NADH + H(+)</text>
        <dbReference type="Rhea" id="RHEA:24612"/>
        <dbReference type="ChEBI" id="CHEBI:15378"/>
        <dbReference type="ChEBI" id="CHEBI:16469"/>
        <dbReference type="ChEBI" id="CHEBI:17263"/>
        <dbReference type="ChEBI" id="CHEBI:57540"/>
        <dbReference type="ChEBI" id="CHEBI:57945"/>
        <dbReference type="EC" id="1.1.1.62"/>
    </reaction>
    <physiologicalReaction direction="left-to-right" evidence="5">
        <dbReference type="Rhea" id="RHEA:24613"/>
    </physiologicalReaction>
</comment>
<evidence type="ECO:0000256" key="19">
    <source>
        <dbReference type="ARBA" id="ARBA00082399"/>
    </source>
</evidence>